<name>A0A511YSY7_9CELL</name>
<dbReference type="InterPro" id="IPR025403">
    <property type="entry name" value="TgpA-like_C"/>
</dbReference>
<accession>A0A511YSY7</accession>
<dbReference type="Pfam" id="PF13559">
    <property type="entry name" value="DUF4129"/>
    <property type="match status" value="1"/>
</dbReference>
<keyword evidence="1" id="KW-1133">Transmembrane helix</keyword>
<dbReference type="AlphaFoldDB" id="A0A511YSY7"/>
<comment type="caution">
    <text evidence="3">The sequence shown here is derived from an EMBL/GenBank/DDBJ whole genome shotgun (WGS) entry which is preliminary data.</text>
</comment>
<evidence type="ECO:0000259" key="2">
    <source>
        <dbReference type="Pfam" id="PF13559"/>
    </source>
</evidence>
<feature type="transmembrane region" description="Helical" evidence="1">
    <location>
        <begin position="65"/>
        <end position="85"/>
    </location>
</feature>
<gene>
    <name evidence="3" type="ORF">AFE02nite_00410</name>
</gene>
<reference evidence="3 4" key="1">
    <citation type="submission" date="2019-07" db="EMBL/GenBank/DDBJ databases">
        <title>Whole genome shotgun sequence of Actinotalea fermentans NBRC 105374.</title>
        <authorList>
            <person name="Hosoyama A."/>
            <person name="Uohara A."/>
            <person name="Ohji S."/>
            <person name="Ichikawa N."/>
        </authorList>
    </citation>
    <scope>NUCLEOTIDE SEQUENCE [LARGE SCALE GENOMIC DNA]</scope>
    <source>
        <strain evidence="3 4">NBRC 105374</strain>
    </source>
</reference>
<evidence type="ECO:0000256" key="1">
    <source>
        <dbReference type="SAM" id="Phobius"/>
    </source>
</evidence>
<sequence length="223" mass="24165">MWPAARILQDVPVDPDAGTAREWAEAELADPIYHQGQSLLDRIVEWLVDLVNDARASAVNVDARTAGLVLVAILAVVLVAVLLYTGPVRRARRARASTEVFEDDARSAAEMRASADALAAAGRWSEAVLDRFRALLRSLEERAVLAERPGWTADEAAAEAGLALPGCAGDLRRASALFDDIRYGDRRARAEDDAWLRTVDDAVRTARPVAHAEAPEPTLAVPR</sequence>
<dbReference type="EMBL" id="BJYK01000001">
    <property type="protein sequence ID" value="GEN78307.1"/>
    <property type="molecule type" value="Genomic_DNA"/>
</dbReference>
<evidence type="ECO:0000313" key="3">
    <source>
        <dbReference type="EMBL" id="GEN78307.1"/>
    </source>
</evidence>
<keyword evidence="4" id="KW-1185">Reference proteome</keyword>
<organism evidence="3 4">
    <name type="scientific">Actinotalea fermentans</name>
    <dbReference type="NCBI Taxonomy" id="43671"/>
    <lineage>
        <taxon>Bacteria</taxon>
        <taxon>Bacillati</taxon>
        <taxon>Actinomycetota</taxon>
        <taxon>Actinomycetes</taxon>
        <taxon>Micrococcales</taxon>
        <taxon>Cellulomonadaceae</taxon>
        <taxon>Actinotalea</taxon>
    </lineage>
</organism>
<keyword evidence="1" id="KW-0812">Transmembrane</keyword>
<dbReference type="Proteomes" id="UP000321484">
    <property type="component" value="Unassembled WGS sequence"/>
</dbReference>
<protein>
    <recommendedName>
        <fullName evidence="2">Protein-glutamine gamma-glutamyltransferase-like C-terminal domain-containing protein</fullName>
    </recommendedName>
</protein>
<keyword evidence="1" id="KW-0472">Membrane</keyword>
<feature type="domain" description="Protein-glutamine gamma-glutamyltransferase-like C-terminal" evidence="2">
    <location>
        <begin position="131"/>
        <end position="194"/>
    </location>
</feature>
<evidence type="ECO:0000313" key="4">
    <source>
        <dbReference type="Proteomes" id="UP000321484"/>
    </source>
</evidence>
<proteinExistence type="predicted"/>